<organism evidence="2 3">
    <name type="scientific">Micromonospora ureilytica</name>
    <dbReference type="NCBI Taxonomy" id="709868"/>
    <lineage>
        <taxon>Bacteria</taxon>
        <taxon>Bacillati</taxon>
        <taxon>Actinomycetota</taxon>
        <taxon>Actinomycetes</taxon>
        <taxon>Micromonosporales</taxon>
        <taxon>Micromonosporaceae</taxon>
        <taxon>Micromonospora</taxon>
    </lineage>
</organism>
<reference evidence="2 3" key="1">
    <citation type="submission" date="2020-11" db="EMBL/GenBank/DDBJ databases">
        <title>Sequencing the genomes of 1000 actinobacteria strains.</title>
        <authorList>
            <person name="Klenk H.-P."/>
        </authorList>
    </citation>
    <scope>NUCLEOTIDE SEQUENCE [LARGE SCALE GENOMIC DNA]</scope>
    <source>
        <strain evidence="2 3">DSM 101692</strain>
    </source>
</reference>
<evidence type="ECO:0000313" key="2">
    <source>
        <dbReference type="EMBL" id="MBG6066080.1"/>
    </source>
</evidence>
<evidence type="ECO:0000256" key="1">
    <source>
        <dbReference type="SAM" id="MobiDB-lite"/>
    </source>
</evidence>
<feature type="compositionally biased region" description="Low complexity" evidence="1">
    <location>
        <begin position="141"/>
        <end position="150"/>
    </location>
</feature>
<feature type="compositionally biased region" description="Gly residues" evidence="1">
    <location>
        <begin position="94"/>
        <end position="120"/>
    </location>
</feature>
<feature type="region of interest" description="Disordered" evidence="1">
    <location>
        <begin position="1"/>
        <end position="220"/>
    </location>
</feature>
<feature type="compositionally biased region" description="Low complexity" evidence="1">
    <location>
        <begin position="44"/>
        <end position="93"/>
    </location>
</feature>
<dbReference type="Proteomes" id="UP000614915">
    <property type="component" value="Unassembled WGS sequence"/>
</dbReference>
<name>A0ABS0JG78_9ACTN</name>
<accession>A0ABS0JG78</accession>
<proteinExistence type="predicted"/>
<gene>
    <name evidence="2" type="ORF">IW248_002367</name>
</gene>
<keyword evidence="3" id="KW-1185">Reference proteome</keyword>
<dbReference type="EMBL" id="JADOTX010000001">
    <property type="protein sequence ID" value="MBG6066080.1"/>
    <property type="molecule type" value="Genomic_DNA"/>
</dbReference>
<protein>
    <submittedName>
        <fullName evidence="2">Uncharacterized protein</fullName>
    </submittedName>
</protein>
<sequence length="260" mass="26331">MRPGDTESHRHPPQPAHPQRCSRTHPGRRTLAAAGGGPARPRPGKAAARQGRGPARPRPGKAAARQGRGPARPRPGKAAARQGRGPARPRPVAGAGGRGPGAGGRGPGAGGRGPVAGGRGPVAHRVAAPSDVPPPGPIAVPRGSPSSPRHPTPRRAALRSGSARSWTVSVRAERKLSKIYGQRPPGPRHPLTPGTGPRGVRSQHHVPAAGSGKAAGRHPQVTECRPAAGVVRRCSLAGAVARWCWRAGGAVSRVSCSSAG</sequence>
<feature type="compositionally biased region" description="Basic and acidic residues" evidence="1">
    <location>
        <begin position="1"/>
        <end position="10"/>
    </location>
</feature>
<comment type="caution">
    <text evidence="2">The sequence shown here is derived from an EMBL/GenBank/DDBJ whole genome shotgun (WGS) entry which is preliminary data.</text>
</comment>
<evidence type="ECO:0000313" key="3">
    <source>
        <dbReference type="Proteomes" id="UP000614915"/>
    </source>
</evidence>